<feature type="transmembrane region" description="Helical" evidence="17">
    <location>
        <begin position="88"/>
        <end position="111"/>
    </location>
</feature>
<feature type="transmembrane region" description="Helical" evidence="17">
    <location>
        <begin position="317"/>
        <end position="335"/>
    </location>
</feature>
<keyword evidence="13 17" id="KW-0472">Membrane</keyword>
<evidence type="ECO:0000256" key="16">
    <source>
        <dbReference type="SAM" id="MobiDB-lite"/>
    </source>
</evidence>
<evidence type="ECO:0000256" key="13">
    <source>
        <dbReference type="ARBA" id="ARBA00023136"/>
    </source>
</evidence>
<dbReference type="PaxDb" id="73239-Q7RMM7"/>
<comment type="cofactor">
    <cofactor evidence="2">
        <name>Mg(2+)</name>
        <dbReference type="ChEBI" id="CHEBI:18420"/>
    </cofactor>
</comment>
<keyword evidence="9 17" id="KW-0812">Transmembrane</keyword>
<dbReference type="InterPro" id="IPR048307">
    <property type="entry name" value="STT3_N"/>
</dbReference>
<keyword evidence="10" id="KW-0479">Metal-binding</keyword>
<comment type="pathway">
    <text evidence="4">Protein modification; protein glycosylation.</text>
</comment>
<evidence type="ECO:0000256" key="12">
    <source>
        <dbReference type="ARBA" id="ARBA00022989"/>
    </source>
</evidence>
<organism evidence="19 20">
    <name type="scientific">Plasmodium yoelii yoelii</name>
    <dbReference type="NCBI Taxonomy" id="73239"/>
    <lineage>
        <taxon>Eukaryota</taxon>
        <taxon>Sar</taxon>
        <taxon>Alveolata</taxon>
        <taxon>Apicomplexa</taxon>
        <taxon>Aconoidasida</taxon>
        <taxon>Haemosporida</taxon>
        <taxon>Plasmodiidae</taxon>
        <taxon>Plasmodium</taxon>
        <taxon>Plasmodium (Vinckeia)</taxon>
    </lineage>
</organism>
<dbReference type="Proteomes" id="UP000008553">
    <property type="component" value="Unassembled WGS sequence"/>
</dbReference>
<keyword evidence="7" id="KW-0328">Glycosyltransferase</keyword>
<dbReference type="PANTHER" id="PTHR13872">
    <property type="entry name" value="DOLICHYL-DIPHOSPHOOLIGOSACCHARIDE--PROTEIN GLYCOSYLTRANSFERASE SUBUNIT"/>
    <property type="match status" value="1"/>
</dbReference>
<dbReference type="GO" id="GO:0046872">
    <property type="term" value="F:metal ion binding"/>
    <property type="evidence" value="ECO:0007669"/>
    <property type="project" value="UniProtKB-KW"/>
</dbReference>
<dbReference type="STRING" id="73239.Q7RMM7"/>
<dbReference type="KEGG" id="pyo:PY17X_0933400"/>
<feature type="transmembrane region" description="Helical" evidence="17">
    <location>
        <begin position="398"/>
        <end position="416"/>
    </location>
</feature>
<evidence type="ECO:0000256" key="7">
    <source>
        <dbReference type="ARBA" id="ARBA00022676"/>
    </source>
</evidence>
<dbReference type="InParanoid" id="Q7RMM7"/>
<evidence type="ECO:0000256" key="8">
    <source>
        <dbReference type="ARBA" id="ARBA00022679"/>
    </source>
</evidence>
<comment type="subcellular location">
    <subcellularLocation>
        <location evidence="3">Endomembrane system</location>
        <topology evidence="3">Multi-pass membrane protein</topology>
    </subcellularLocation>
</comment>
<reference evidence="19 20" key="1">
    <citation type="journal article" date="2002" name="Nature">
        <title>Genome sequence and comparative analysis of the model rodent malaria parasite Plasmodium yoelii yoelii.</title>
        <authorList>
            <person name="Carlton J.M."/>
            <person name="Angiuoli S.V."/>
            <person name="Suh B.B."/>
            <person name="Kooij T.W."/>
            <person name="Pertea M."/>
            <person name="Silva J.C."/>
            <person name="Ermolaeva M.D."/>
            <person name="Allen J.E."/>
            <person name="Selengut J.D."/>
            <person name="Koo H.L."/>
            <person name="Peterson J.D."/>
            <person name="Pop M."/>
            <person name="Kosack D.S."/>
            <person name="Shumway M.F."/>
            <person name="Bidwell S.L."/>
            <person name="Shallom S.J."/>
            <person name="van Aken S.E."/>
            <person name="Riedmuller S.B."/>
            <person name="Feldblyum T.V."/>
            <person name="Cho J.K."/>
            <person name="Quackenbush J."/>
            <person name="Sedegah M."/>
            <person name="Shoaibi A."/>
            <person name="Cummings L.M."/>
            <person name="Florens L."/>
            <person name="Yates J.R."/>
            <person name="Raine J.D."/>
            <person name="Sinden R.E."/>
            <person name="Harris M.A."/>
            <person name="Cunningham D.A."/>
            <person name="Preiser P.R."/>
            <person name="Bergman L.W."/>
            <person name="Vaidya A.B."/>
            <person name="van Lin L.H."/>
            <person name="Janse C.J."/>
            <person name="Waters A.P."/>
            <person name="Smith H.O."/>
            <person name="White O.R."/>
            <person name="Salzberg S.L."/>
            <person name="Venter J.C."/>
            <person name="Fraser C.M."/>
            <person name="Hoffman S.L."/>
            <person name="Gardner M.J."/>
            <person name="Carucci D.J."/>
        </authorList>
    </citation>
    <scope>NUCLEOTIDE SEQUENCE [LARGE SCALE GENOMIC DNA]</scope>
    <source>
        <strain evidence="19 20">17XNL</strain>
    </source>
</reference>
<comment type="cofactor">
    <cofactor evidence="1">
        <name>Mn(2+)</name>
        <dbReference type="ChEBI" id="CHEBI:29035"/>
    </cofactor>
</comment>
<sequence length="789" mass="91786">MQNELCHFFSIMFYSLQMMKNNKRINHIFEVLILLLIVVLSFIIRLFSVIRNESIIHEYDPYFNYKLSNYLKENGFYSFWNYFDDMSWFPLGRATGQTLFPGLMITTYLIHKICYSMGFLIDIKIICIYIGPIFSVFTCILTYYLTKEIYNKKGCSSSGAALIAALFVSVSPSHISRTVAGSYDNESISIFLLILCVYNWIKCLKEGTLFSVVLCSLSTYCMGLSWGAYIFIINSISLFMLAIIILKKYNIKHCIIYNVYYILTTILFLNIPCINKSIFTSIEHLAMHGIYLISNLLLFCNLITNIFNLDQEKIKNIFIKICFIICFLIFKFLIFTDKLSWNHRSRTLLDPTYASKHNPIVASISEHQPTTWGSYYFDIHLVLFFLPIGLYECFKKNANIELFFLGIFTTLCMYFSSLMVRLLLIFSPFVSILSSIGLSSIISALIEFANKSREVKLADSGGNENNLFCENDKKTEDRCSTTNDSIKHNIKNEQLSENENENKNENENPNADTDAVGSNTYKTGNCINVIKNKIKEKKKLNEISENKFKLIRITTILCITVLLFFLGVLIILHSTWCASIAYSESNITFYSRNNEGGRYINDDIRQMYKWIKENTENDSKIIAWWDYGYQLNAMSNRITYVDNNTWNNDQIANIGLILSSNEKNGYEELQKFDPDYLLISYGGYSKNSSDDLNKFLWILKIVNKKYNFISPLLYYYHDDSHPLGSNATPFMANSILYKLSYYNVTNDRIKGFDYARKIEVPKIQNLKYFEEVFTSDIWGFRLYKIKRFI</sequence>
<gene>
    <name evidence="19" type="ORF">PY02151</name>
</gene>
<evidence type="ECO:0000256" key="10">
    <source>
        <dbReference type="ARBA" id="ARBA00022723"/>
    </source>
</evidence>
<evidence type="ECO:0000256" key="4">
    <source>
        <dbReference type="ARBA" id="ARBA00004922"/>
    </source>
</evidence>
<feature type="transmembrane region" description="Helical" evidence="17">
    <location>
        <begin position="373"/>
        <end position="391"/>
    </location>
</feature>
<evidence type="ECO:0000256" key="2">
    <source>
        <dbReference type="ARBA" id="ARBA00001946"/>
    </source>
</evidence>
<feature type="region of interest" description="Disordered" evidence="16">
    <location>
        <begin position="490"/>
        <end position="517"/>
    </location>
</feature>
<evidence type="ECO:0000256" key="14">
    <source>
        <dbReference type="ARBA" id="ARBA00023211"/>
    </source>
</evidence>
<comment type="caution">
    <text evidence="19">The sequence shown here is derived from an EMBL/GenBank/DDBJ whole genome shotgun (WGS) entry which is preliminary data.</text>
</comment>
<dbReference type="Gene3D" id="3.40.50.12610">
    <property type="match status" value="1"/>
</dbReference>
<proteinExistence type="inferred from homology"/>
<keyword evidence="20" id="KW-1185">Reference proteome</keyword>
<feature type="domain" description="Oligosaccharyl transferase STT3 N-terminal" evidence="18">
    <location>
        <begin position="29"/>
        <end position="433"/>
    </location>
</feature>
<accession>Q7RMM7</accession>
<evidence type="ECO:0000256" key="11">
    <source>
        <dbReference type="ARBA" id="ARBA00022842"/>
    </source>
</evidence>
<evidence type="ECO:0000256" key="1">
    <source>
        <dbReference type="ARBA" id="ARBA00001936"/>
    </source>
</evidence>
<evidence type="ECO:0000256" key="3">
    <source>
        <dbReference type="ARBA" id="ARBA00004127"/>
    </source>
</evidence>
<dbReference type="GO" id="GO:0004579">
    <property type="term" value="F:dolichyl-diphosphooligosaccharide-protein glycotransferase activity"/>
    <property type="evidence" value="ECO:0007669"/>
    <property type="project" value="UniProtKB-EC"/>
</dbReference>
<dbReference type="GO" id="GO:0016020">
    <property type="term" value="C:membrane"/>
    <property type="evidence" value="ECO:0007669"/>
    <property type="project" value="InterPro"/>
</dbReference>
<keyword evidence="14" id="KW-0464">Manganese</keyword>
<evidence type="ECO:0000313" key="19">
    <source>
        <dbReference type="EMBL" id="EAA21581.1"/>
    </source>
</evidence>
<evidence type="ECO:0000256" key="15">
    <source>
        <dbReference type="ARBA" id="ARBA00048829"/>
    </source>
</evidence>
<dbReference type="EC" id="2.4.99.18" evidence="6"/>
<dbReference type="Pfam" id="PF02516">
    <property type="entry name" value="STT3"/>
    <property type="match status" value="1"/>
</dbReference>
<feature type="transmembrane region" description="Helical" evidence="17">
    <location>
        <begin position="550"/>
        <end position="572"/>
    </location>
</feature>
<evidence type="ECO:0000256" key="5">
    <source>
        <dbReference type="ARBA" id="ARBA00010810"/>
    </source>
</evidence>
<keyword evidence="8" id="KW-0808">Transferase</keyword>
<feature type="transmembrane region" description="Helical" evidence="17">
    <location>
        <begin position="123"/>
        <end position="145"/>
    </location>
</feature>
<feature type="transmembrane region" description="Helical" evidence="17">
    <location>
        <begin position="258"/>
        <end position="279"/>
    </location>
</feature>
<evidence type="ECO:0000256" key="6">
    <source>
        <dbReference type="ARBA" id="ARBA00012605"/>
    </source>
</evidence>
<evidence type="ECO:0000256" key="17">
    <source>
        <dbReference type="SAM" id="Phobius"/>
    </source>
</evidence>
<dbReference type="PANTHER" id="PTHR13872:SF1">
    <property type="entry name" value="DOLICHYL-DIPHOSPHOOLIGOSACCHARIDE--PROTEIN GLYCOSYLTRANSFERASE SUBUNIT STT3B"/>
    <property type="match status" value="1"/>
</dbReference>
<dbReference type="UniPathway" id="UPA00378"/>
<evidence type="ECO:0000259" key="18">
    <source>
        <dbReference type="Pfam" id="PF02516"/>
    </source>
</evidence>
<feature type="transmembrane region" description="Helical" evidence="17">
    <location>
        <begin position="422"/>
        <end position="446"/>
    </location>
</feature>
<feature type="transmembrane region" description="Helical" evidence="17">
    <location>
        <begin position="285"/>
        <end position="305"/>
    </location>
</feature>
<comment type="catalytic activity">
    <reaction evidence="15">
        <text>a di-trans,poly-cis-dolichyl diphosphooligosaccharide + L-asparaginyl-[protein] = N(4)-(oligosaccharide-(1-&gt;4)-N-acetyl-beta-D-glucosaminyl-(1-&gt;4)-N-acetyl-beta-D-glucosaminyl)-L-asparaginyl-[protein] + a di-trans,poly-cis-dolichyl diphosphate + H(+)</text>
        <dbReference type="Rhea" id="RHEA:22980"/>
        <dbReference type="Rhea" id="RHEA-COMP:12804"/>
        <dbReference type="Rhea" id="RHEA-COMP:12805"/>
        <dbReference type="Rhea" id="RHEA-COMP:19506"/>
        <dbReference type="Rhea" id="RHEA-COMP:19509"/>
        <dbReference type="ChEBI" id="CHEBI:15378"/>
        <dbReference type="ChEBI" id="CHEBI:50347"/>
        <dbReference type="ChEBI" id="CHEBI:57497"/>
        <dbReference type="ChEBI" id="CHEBI:57570"/>
        <dbReference type="ChEBI" id="CHEBI:132529"/>
        <dbReference type="EC" id="2.4.99.18"/>
    </reaction>
</comment>
<protein>
    <recommendedName>
        <fullName evidence="6">dolichyl-diphosphooligosaccharide--protein glycotransferase</fullName>
        <ecNumber evidence="6">2.4.99.18</ecNumber>
    </recommendedName>
</protein>
<evidence type="ECO:0000256" key="9">
    <source>
        <dbReference type="ARBA" id="ARBA00022692"/>
    </source>
</evidence>
<evidence type="ECO:0000313" key="20">
    <source>
        <dbReference type="Proteomes" id="UP000008553"/>
    </source>
</evidence>
<dbReference type="EMBL" id="AABL01000590">
    <property type="protein sequence ID" value="EAA21581.1"/>
    <property type="molecule type" value="Genomic_DNA"/>
</dbReference>
<feature type="transmembrane region" description="Helical" evidence="17">
    <location>
        <begin position="28"/>
        <end position="50"/>
    </location>
</feature>
<dbReference type="InterPro" id="IPR003674">
    <property type="entry name" value="Oligo_trans_STT3"/>
</dbReference>
<keyword evidence="12 17" id="KW-1133">Transmembrane helix</keyword>
<name>Q7RMM7_PLAYO</name>
<dbReference type="AlphaFoldDB" id="Q7RMM7"/>
<dbReference type="FunCoup" id="Q7RMM7">
    <property type="interactions" value="444"/>
</dbReference>
<comment type="similarity">
    <text evidence="5">Belongs to the STT3 family.</text>
</comment>
<dbReference type="GO" id="GO:0012505">
    <property type="term" value="C:endomembrane system"/>
    <property type="evidence" value="ECO:0007669"/>
    <property type="project" value="UniProtKB-SubCell"/>
</dbReference>
<feature type="transmembrane region" description="Helical" evidence="17">
    <location>
        <begin position="226"/>
        <end position="246"/>
    </location>
</feature>
<keyword evidence="11" id="KW-0460">Magnesium</keyword>